<dbReference type="PANTHER" id="PTHR33797">
    <property type="entry name" value="ORGANIC HYDROPEROXIDE RESISTANCE PROTEIN-LIKE"/>
    <property type="match status" value="1"/>
</dbReference>
<dbReference type="Pfam" id="PF02566">
    <property type="entry name" value="OsmC"/>
    <property type="match status" value="1"/>
</dbReference>
<evidence type="ECO:0000313" key="3">
    <source>
        <dbReference type="Proteomes" id="UP000228535"/>
    </source>
</evidence>
<dbReference type="NCBIfam" id="TIGR03561">
    <property type="entry name" value="organ_hyd_perox"/>
    <property type="match status" value="1"/>
</dbReference>
<comment type="similarity">
    <text evidence="1">Belongs to the OsmC/Ohr family.</text>
</comment>
<dbReference type="Gene3D" id="3.30.300.20">
    <property type="match status" value="1"/>
</dbReference>
<protein>
    <submittedName>
        <fullName evidence="2">Ohr subfamily peroxiredoxin</fullName>
    </submittedName>
</protein>
<proteinExistence type="inferred from homology"/>
<dbReference type="GO" id="GO:0006979">
    <property type="term" value="P:response to oxidative stress"/>
    <property type="evidence" value="ECO:0007669"/>
    <property type="project" value="InterPro"/>
</dbReference>
<gene>
    <name evidence="2" type="ORF">CLV45_0874</name>
</gene>
<dbReference type="InterPro" id="IPR015946">
    <property type="entry name" value="KH_dom-like_a/b"/>
</dbReference>
<dbReference type="EMBL" id="PGFA01000001">
    <property type="protein sequence ID" value="PJJ59456.1"/>
    <property type="molecule type" value="Genomic_DNA"/>
</dbReference>
<evidence type="ECO:0000313" key="2">
    <source>
        <dbReference type="EMBL" id="PJJ59456.1"/>
    </source>
</evidence>
<accession>A0A2M9BNE4</accession>
<dbReference type="Gene3D" id="2.20.25.10">
    <property type="match status" value="1"/>
</dbReference>
<reference evidence="2 3" key="1">
    <citation type="submission" date="2017-11" db="EMBL/GenBank/DDBJ databases">
        <title>Genomic Encyclopedia of Archaeal and Bacterial Type Strains, Phase II (KMG-II): From Individual Species to Whole Genera.</title>
        <authorList>
            <person name="Goeker M."/>
        </authorList>
    </citation>
    <scope>NUCLEOTIDE SEQUENCE [LARGE SCALE GENOMIC DNA]</scope>
    <source>
        <strain evidence="2 3">DSM 11115</strain>
    </source>
</reference>
<evidence type="ECO:0000256" key="1">
    <source>
        <dbReference type="ARBA" id="ARBA00007378"/>
    </source>
</evidence>
<dbReference type="RefSeq" id="WP_100335176.1">
    <property type="nucleotide sequence ID" value="NZ_PGFA01000001.1"/>
</dbReference>
<dbReference type="SUPFAM" id="SSF82784">
    <property type="entry name" value="OsmC-like"/>
    <property type="match status" value="1"/>
</dbReference>
<dbReference type="InterPro" id="IPR019953">
    <property type="entry name" value="OHR"/>
</dbReference>
<dbReference type="InterPro" id="IPR036102">
    <property type="entry name" value="OsmC/Ohrsf"/>
</dbReference>
<dbReference type="OrthoDB" id="9797508at2"/>
<sequence length="149" mass="15669">MKKNLYTAEASATGGRSGHVRSSDSVIDMDMSVPEGLGGKKGATNPEQLFAAGYASCFQQALIVIAGRENLKLSPDSTVQCAVTLFQDGEAYGLSAVLDVDLKDMDQQKAFELVNKAHQICPYSVGTRGNMEVELKVAGQAAPVAADNA</sequence>
<dbReference type="InterPro" id="IPR003718">
    <property type="entry name" value="OsmC/Ohr_fam"/>
</dbReference>
<dbReference type="PANTHER" id="PTHR33797:SF2">
    <property type="entry name" value="ORGANIC HYDROPEROXIDE RESISTANCE PROTEIN-LIKE"/>
    <property type="match status" value="1"/>
</dbReference>
<comment type="caution">
    <text evidence="2">The sequence shown here is derived from an EMBL/GenBank/DDBJ whole genome shotgun (WGS) entry which is preliminary data.</text>
</comment>
<dbReference type="AlphaFoldDB" id="A0A2M9BNE4"/>
<organism evidence="2 3">
    <name type="scientific">Hymenobacter chitinivorans DSM 11115</name>
    <dbReference type="NCBI Taxonomy" id="1121954"/>
    <lineage>
        <taxon>Bacteria</taxon>
        <taxon>Pseudomonadati</taxon>
        <taxon>Bacteroidota</taxon>
        <taxon>Cytophagia</taxon>
        <taxon>Cytophagales</taxon>
        <taxon>Hymenobacteraceae</taxon>
        <taxon>Hymenobacter</taxon>
    </lineage>
</organism>
<dbReference type="Proteomes" id="UP000228535">
    <property type="component" value="Unassembled WGS sequence"/>
</dbReference>
<name>A0A2M9BNE4_9BACT</name>
<keyword evidence="3" id="KW-1185">Reference proteome</keyword>